<evidence type="ECO:0000313" key="2">
    <source>
        <dbReference type="Proteomes" id="UP001157418"/>
    </source>
</evidence>
<protein>
    <submittedName>
        <fullName evidence="1">Uncharacterized protein</fullName>
    </submittedName>
</protein>
<comment type="caution">
    <text evidence="1">The sequence shown here is derived from an EMBL/GenBank/DDBJ whole genome shotgun (WGS) entry which is preliminary data.</text>
</comment>
<dbReference type="AlphaFoldDB" id="A0AAU9NC23"/>
<organism evidence="1 2">
    <name type="scientific">Lactuca virosa</name>
    <dbReference type="NCBI Taxonomy" id="75947"/>
    <lineage>
        <taxon>Eukaryota</taxon>
        <taxon>Viridiplantae</taxon>
        <taxon>Streptophyta</taxon>
        <taxon>Embryophyta</taxon>
        <taxon>Tracheophyta</taxon>
        <taxon>Spermatophyta</taxon>
        <taxon>Magnoliopsida</taxon>
        <taxon>eudicotyledons</taxon>
        <taxon>Gunneridae</taxon>
        <taxon>Pentapetalae</taxon>
        <taxon>asterids</taxon>
        <taxon>campanulids</taxon>
        <taxon>Asterales</taxon>
        <taxon>Asteraceae</taxon>
        <taxon>Cichorioideae</taxon>
        <taxon>Cichorieae</taxon>
        <taxon>Lactucinae</taxon>
        <taxon>Lactuca</taxon>
    </lineage>
</organism>
<evidence type="ECO:0000313" key="1">
    <source>
        <dbReference type="EMBL" id="CAH1435408.1"/>
    </source>
</evidence>
<keyword evidence="2" id="KW-1185">Reference proteome</keyword>
<reference evidence="1 2" key="1">
    <citation type="submission" date="2022-01" db="EMBL/GenBank/DDBJ databases">
        <authorList>
            <person name="Xiong W."/>
            <person name="Schranz E."/>
        </authorList>
    </citation>
    <scope>NUCLEOTIDE SEQUENCE [LARGE SCALE GENOMIC DNA]</scope>
</reference>
<name>A0AAU9NC23_9ASTR</name>
<sequence>MFLQVGFLRVSKHKVQFHPPQSSTPRKDTCKDWFIEALQLIQLEGEKIGVLPSASQDTLFLGNLNKGSRYCFH</sequence>
<accession>A0AAU9NC23</accession>
<proteinExistence type="predicted"/>
<dbReference type="EMBL" id="CAKMRJ010004445">
    <property type="protein sequence ID" value="CAH1435408.1"/>
    <property type="molecule type" value="Genomic_DNA"/>
</dbReference>
<dbReference type="Proteomes" id="UP001157418">
    <property type="component" value="Unassembled WGS sequence"/>
</dbReference>
<gene>
    <name evidence="1" type="ORF">LVIROSA_LOCUS21855</name>
</gene>